<organism evidence="2 3">
    <name type="scientific">Cardiocondyla obscurior</name>
    <dbReference type="NCBI Taxonomy" id="286306"/>
    <lineage>
        <taxon>Eukaryota</taxon>
        <taxon>Metazoa</taxon>
        <taxon>Ecdysozoa</taxon>
        <taxon>Arthropoda</taxon>
        <taxon>Hexapoda</taxon>
        <taxon>Insecta</taxon>
        <taxon>Pterygota</taxon>
        <taxon>Neoptera</taxon>
        <taxon>Endopterygota</taxon>
        <taxon>Hymenoptera</taxon>
        <taxon>Apocrita</taxon>
        <taxon>Aculeata</taxon>
        <taxon>Formicoidea</taxon>
        <taxon>Formicidae</taxon>
        <taxon>Myrmicinae</taxon>
        <taxon>Cardiocondyla</taxon>
    </lineage>
</organism>
<comment type="caution">
    <text evidence="2">The sequence shown here is derived from an EMBL/GenBank/DDBJ whole genome shotgun (WGS) entry which is preliminary data.</text>
</comment>
<protein>
    <submittedName>
        <fullName evidence="2">Uncharacterized protein</fullName>
    </submittedName>
</protein>
<reference evidence="2 3" key="1">
    <citation type="submission" date="2023-03" db="EMBL/GenBank/DDBJ databases">
        <title>High recombination rates correlate with genetic variation in Cardiocondyla obscurior ants.</title>
        <authorList>
            <person name="Errbii M."/>
        </authorList>
    </citation>
    <scope>NUCLEOTIDE SEQUENCE [LARGE SCALE GENOMIC DNA]</scope>
    <source>
        <strain evidence="2">Alpha-2009</strain>
        <tissue evidence="2">Whole body</tissue>
    </source>
</reference>
<keyword evidence="1" id="KW-0472">Membrane</keyword>
<gene>
    <name evidence="2" type="ORF">PUN28_011690</name>
</gene>
<proteinExistence type="predicted"/>
<feature type="transmembrane region" description="Helical" evidence="1">
    <location>
        <begin position="20"/>
        <end position="38"/>
    </location>
</feature>
<evidence type="ECO:0000313" key="2">
    <source>
        <dbReference type="EMBL" id="KAL0114559.1"/>
    </source>
</evidence>
<dbReference type="AlphaFoldDB" id="A0AAW2FHR1"/>
<dbReference type="Proteomes" id="UP001430953">
    <property type="component" value="Unassembled WGS sequence"/>
</dbReference>
<sequence length="163" mass="19022">MEKFSFPAGLLPELLPSHDLSHSITTVIHACGYFIYLLKKFQVLIVKKIKKKKEYLFTSCFRDNAIIVYFLITSFSNNALKIAIWQANRLISTTNAQNSNCIQIFYRDRNKSGLLVKKKRKKHILTVTIYTSALQNKVETLSPRNEELFKITKYFSAKFIKKY</sequence>
<accession>A0AAW2FHR1</accession>
<keyword evidence="1" id="KW-1133">Transmembrane helix</keyword>
<keyword evidence="1" id="KW-0812">Transmembrane</keyword>
<evidence type="ECO:0000313" key="3">
    <source>
        <dbReference type="Proteomes" id="UP001430953"/>
    </source>
</evidence>
<evidence type="ECO:0000256" key="1">
    <source>
        <dbReference type="SAM" id="Phobius"/>
    </source>
</evidence>
<keyword evidence="3" id="KW-1185">Reference proteome</keyword>
<dbReference type="EMBL" id="JADYXP020000011">
    <property type="protein sequence ID" value="KAL0114559.1"/>
    <property type="molecule type" value="Genomic_DNA"/>
</dbReference>
<name>A0AAW2FHR1_9HYME</name>